<dbReference type="PROSITE" id="PS51257">
    <property type="entry name" value="PROKAR_LIPOPROTEIN"/>
    <property type="match status" value="1"/>
</dbReference>
<accession>A0A239MJN0</accession>
<organism evidence="1 2">
    <name type="scientific">Granulicella rosea</name>
    <dbReference type="NCBI Taxonomy" id="474952"/>
    <lineage>
        <taxon>Bacteria</taxon>
        <taxon>Pseudomonadati</taxon>
        <taxon>Acidobacteriota</taxon>
        <taxon>Terriglobia</taxon>
        <taxon>Terriglobales</taxon>
        <taxon>Acidobacteriaceae</taxon>
        <taxon>Granulicella</taxon>
    </lineage>
</organism>
<reference evidence="1 2" key="1">
    <citation type="submission" date="2017-06" db="EMBL/GenBank/DDBJ databases">
        <authorList>
            <person name="Kim H.J."/>
            <person name="Triplett B.A."/>
        </authorList>
    </citation>
    <scope>NUCLEOTIDE SEQUENCE [LARGE SCALE GENOMIC DNA]</scope>
    <source>
        <strain evidence="1 2">DSM 18704</strain>
    </source>
</reference>
<sequence length="462" mass="48113">MLAKKHLIVALQRLLGCMFSALFALTFVGCAKTTSISSGAYATIPTSSDAAPVFVTDARIVALSQAIAAGSTSVLPYWTGSKGGLLTSCTSNLNAASNAPADFYFPDTAYNTSTTASTFQAEMTTDGSIAFGEALCYRIQSLVNPADPNLQAYANTALSLIEAWQGIGYDICNVSPTCPNAAGTGTVAMGSFVGNTAPTVVLNYQFPQFIYAAALLRRSSVWTSSEETAYETFLKGTILPVAQLIGPGTQGSTNNLNNSYINTAAAIYAFLGDQTDLQTLATLWAGNIASQIADEPALDNPPTSTTLVMIQEYCRNLAGGGTAPADDPTEPYCSNDANSSGLYANSEGANGIFYSTISLNALAAAAEVFQNNGIASWSLPAAQEMSAAFVTTTGWITKYSTFPYAAALTKALPSTTISLGDTPGWPLLQARLAPSATATYVASLSNFQGQISYCALLYSVSA</sequence>
<dbReference type="Proteomes" id="UP000198356">
    <property type="component" value="Unassembled WGS sequence"/>
</dbReference>
<keyword evidence="2" id="KW-1185">Reference proteome</keyword>
<protein>
    <submittedName>
        <fullName evidence="1">Alginate lyase</fullName>
    </submittedName>
</protein>
<dbReference type="Gene3D" id="1.50.10.100">
    <property type="entry name" value="Chondroitin AC/alginate lyase"/>
    <property type="match status" value="1"/>
</dbReference>
<dbReference type="SUPFAM" id="SSF48230">
    <property type="entry name" value="Chondroitin AC/alginate lyase"/>
    <property type="match status" value="1"/>
</dbReference>
<dbReference type="GO" id="GO:0016829">
    <property type="term" value="F:lyase activity"/>
    <property type="evidence" value="ECO:0007669"/>
    <property type="project" value="UniProtKB-KW"/>
</dbReference>
<dbReference type="EMBL" id="FZOU01000013">
    <property type="protein sequence ID" value="SNT42344.1"/>
    <property type="molecule type" value="Genomic_DNA"/>
</dbReference>
<keyword evidence="1" id="KW-0456">Lyase</keyword>
<evidence type="ECO:0000313" key="2">
    <source>
        <dbReference type="Proteomes" id="UP000198356"/>
    </source>
</evidence>
<dbReference type="AlphaFoldDB" id="A0A239MJN0"/>
<name>A0A239MJN0_9BACT</name>
<proteinExistence type="predicted"/>
<evidence type="ECO:0000313" key="1">
    <source>
        <dbReference type="EMBL" id="SNT42344.1"/>
    </source>
</evidence>
<gene>
    <name evidence="1" type="ORF">SAMN05421770_11348</name>
</gene>
<dbReference type="RefSeq" id="WP_142988466.1">
    <property type="nucleotide sequence ID" value="NZ_FZOU01000013.1"/>
</dbReference>
<dbReference type="InterPro" id="IPR008929">
    <property type="entry name" value="Chondroitin_lyas"/>
</dbReference>